<dbReference type="Pfam" id="PF01131">
    <property type="entry name" value="Topoisom_bac"/>
    <property type="match status" value="1"/>
</dbReference>
<evidence type="ECO:0000313" key="15">
    <source>
        <dbReference type="Proteomes" id="UP000242497"/>
    </source>
</evidence>
<comment type="similarity">
    <text evidence="2">Belongs to the type IA topoisomerase family.</text>
</comment>
<organism evidence="14 15">
    <name type="scientific">Tepidibacter formicigenes DSM 15518</name>
    <dbReference type="NCBI Taxonomy" id="1123349"/>
    <lineage>
        <taxon>Bacteria</taxon>
        <taxon>Bacillati</taxon>
        <taxon>Bacillota</taxon>
        <taxon>Clostridia</taxon>
        <taxon>Peptostreptococcales</taxon>
        <taxon>Peptostreptococcaceae</taxon>
        <taxon>Tepidibacter</taxon>
    </lineage>
</organism>
<reference evidence="15" key="1">
    <citation type="submission" date="2016-11" db="EMBL/GenBank/DDBJ databases">
        <authorList>
            <person name="Varghese N."/>
            <person name="Submissions S."/>
        </authorList>
    </citation>
    <scope>NUCLEOTIDE SEQUENCE [LARGE SCALE GENOMIC DNA]</scope>
    <source>
        <strain evidence="15">DSM 15518</strain>
    </source>
</reference>
<dbReference type="GO" id="GO:0043597">
    <property type="term" value="C:cytoplasmic replication fork"/>
    <property type="evidence" value="ECO:0007669"/>
    <property type="project" value="TreeGrafter"/>
</dbReference>
<evidence type="ECO:0000256" key="10">
    <source>
        <dbReference type="ARBA" id="ARBA00032877"/>
    </source>
</evidence>
<gene>
    <name evidence="14" type="ORF">SAMN02744037_02640</name>
</gene>
<dbReference type="CDD" id="cd00186">
    <property type="entry name" value="TOP1Ac"/>
    <property type="match status" value="1"/>
</dbReference>
<dbReference type="InterPro" id="IPR013825">
    <property type="entry name" value="Topo_IA_cen_sub2"/>
</dbReference>
<evidence type="ECO:0000313" key="14">
    <source>
        <dbReference type="EMBL" id="SHK58410.1"/>
    </source>
</evidence>
<feature type="domain" description="Topo IA-type catalytic" evidence="13">
    <location>
        <begin position="155"/>
        <end position="641"/>
    </location>
</feature>
<keyword evidence="15" id="KW-1185">Reference proteome</keyword>
<accession>A0A1M6TNA0</accession>
<dbReference type="PROSITE" id="PS50880">
    <property type="entry name" value="TOPRIM"/>
    <property type="match status" value="1"/>
</dbReference>
<dbReference type="GO" id="GO:0006281">
    <property type="term" value="P:DNA repair"/>
    <property type="evidence" value="ECO:0007669"/>
    <property type="project" value="TreeGrafter"/>
</dbReference>
<evidence type="ECO:0000256" key="5">
    <source>
        <dbReference type="ARBA" id="ARBA00023125"/>
    </source>
</evidence>
<dbReference type="PANTHER" id="PTHR11390">
    <property type="entry name" value="PROKARYOTIC DNA TOPOISOMERASE"/>
    <property type="match status" value="1"/>
</dbReference>
<dbReference type="OrthoDB" id="9803554at2"/>
<evidence type="ECO:0000256" key="1">
    <source>
        <dbReference type="ARBA" id="ARBA00000213"/>
    </source>
</evidence>
<feature type="domain" description="Toprim" evidence="12">
    <location>
        <begin position="3"/>
        <end position="136"/>
    </location>
</feature>
<dbReference type="RefSeq" id="WP_072890791.1">
    <property type="nucleotide sequence ID" value="NZ_FRAE01000101.1"/>
</dbReference>
<dbReference type="InterPro" id="IPR023406">
    <property type="entry name" value="Topo_IA_AS"/>
</dbReference>
<dbReference type="Gene3D" id="3.40.50.140">
    <property type="match status" value="1"/>
</dbReference>
<dbReference type="InterPro" id="IPR023405">
    <property type="entry name" value="Topo_IA_core_domain"/>
</dbReference>
<dbReference type="STRING" id="1123349.SAMN02744037_02640"/>
<dbReference type="EC" id="5.6.2.1" evidence="3"/>
<dbReference type="SMART" id="SM00437">
    <property type="entry name" value="TOP1Ac"/>
    <property type="match status" value="1"/>
</dbReference>
<dbReference type="Gene3D" id="2.70.20.10">
    <property type="entry name" value="Topoisomerase I, domain 3"/>
    <property type="match status" value="1"/>
</dbReference>
<evidence type="ECO:0000256" key="3">
    <source>
        <dbReference type="ARBA" id="ARBA00012891"/>
    </source>
</evidence>
<sequence>MSKSLFITEKPSVAMEFAKALNIKGTKMNGYIESDKAVITWCVGHLVNMSYPEKYDSKYKKWTLKDLPFLPKKYKYEVIKNVKKQFDIVKEQIKREDISTIYVCTDSGREGEYIYRLVDDMIGVKNKVKKRVWIDSQTEDEIRRGVKEAKPLSEYDKLADSAYLRAKEDYLIGINFSRLLTLIYGRTISEYLGEKYTVIAVGRVMTCVLGMIVQREREIREFVKIPYYRINSSFNFKDSLDYDGEWKAVETSKYYMSKLLFKDIGFKEKENAQKFIDELKQDNDELIATIEEIQRKKEKKNPPLLYNLAELQNECSKKFKLSPDETLKIVQGLYEKKMLTYPRTDARVLSKAVAKEISKNIKGLLNINKVCNLDKKDQEINRFVQNILDNEKFKGLEKTKYVNDKAITDHYAIIPTGQGLGSFNNLPENDKKIFLLVVRRFLAIFYPPAVFSKLSITTKIKSESFFTSSKVCVEEGYLEILSYNKKNKDSKVDNIETLKKLKKGQKVKIQNFSIKELETTPPKRYNSGSMILAMENAGKLIEDEELREQIKGSGIGTSATRAEILNKLQKIKYIKLNNKTQILTPTVMGEMIYDVITQSIPSLLKPELTASWEKGLMMIANGEINSDEYIIKLEEYVRKNTQKVLGLNNNYNLLNLFSLIPNNKRKSNNIKKVNKTKIINSLGGCISCKDGEILENSKAFYCSNWRNGCKFTVWKNSLERYKLEITDEIVRNLLKDGIVKDINIISPQTKEECRGTLKFIKDKRGGLEIKNITTINK</sequence>
<dbReference type="InterPro" id="IPR013824">
    <property type="entry name" value="Topo_IA_cen_sub1"/>
</dbReference>
<dbReference type="Gene3D" id="1.10.460.10">
    <property type="entry name" value="Topoisomerase I, domain 2"/>
    <property type="match status" value="1"/>
</dbReference>
<evidence type="ECO:0000256" key="7">
    <source>
        <dbReference type="ARBA" id="ARBA00030003"/>
    </source>
</evidence>
<dbReference type="GO" id="GO:0006265">
    <property type="term" value="P:DNA topological change"/>
    <property type="evidence" value="ECO:0007669"/>
    <property type="project" value="InterPro"/>
</dbReference>
<evidence type="ECO:0000256" key="6">
    <source>
        <dbReference type="ARBA" id="ARBA00023235"/>
    </source>
</evidence>
<evidence type="ECO:0000256" key="2">
    <source>
        <dbReference type="ARBA" id="ARBA00009446"/>
    </source>
</evidence>
<dbReference type="PROSITE" id="PS52039">
    <property type="entry name" value="TOPO_IA_2"/>
    <property type="match status" value="1"/>
</dbReference>
<dbReference type="EMBL" id="FRAE01000101">
    <property type="protein sequence ID" value="SHK58410.1"/>
    <property type="molecule type" value="Genomic_DNA"/>
</dbReference>
<dbReference type="CDD" id="cd03362">
    <property type="entry name" value="TOPRIM_TopoIA_TopoIII"/>
    <property type="match status" value="1"/>
</dbReference>
<dbReference type="GO" id="GO:0003677">
    <property type="term" value="F:DNA binding"/>
    <property type="evidence" value="ECO:0007669"/>
    <property type="project" value="UniProtKB-KW"/>
</dbReference>
<evidence type="ECO:0000256" key="11">
    <source>
        <dbReference type="SAM" id="Coils"/>
    </source>
</evidence>
<dbReference type="Pfam" id="PF01751">
    <property type="entry name" value="Toprim"/>
    <property type="match status" value="1"/>
</dbReference>
<dbReference type="InterPro" id="IPR013497">
    <property type="entry name" value="Topo_IA_cen"/>
</dbReference>
<dbReference type="Proteomes" id="UP000242497">
    <property type="component" value="Unassembled WGS sequence"/>
</dbReference>
<dbReference type="InterPro" id="IPR000380">
    <property type="entry name" value="Topo_IA"/>
</dbReference>
<dbReference type="SUPFAM" id="SSF56712">
    <property type="entry name" value="Prokaryotic type I DNA topoisomerase"/>
    <property type="match status" value="1"/>
</dbReference>
<keyword evidence="6 14" id="KW-0413">Isomerase</keyword>
<feature type="coiled-coil region" evidence="11">
    <location>
        <begin position="269"/>
        <end position="299"/>
    </location>
</feature>
<dbReference type="GO" id="GO:0003917">
    <property type="term" value="F:DNA topoisomerase type I (single strand cut, ATP-independent) activity"/>
    <property type="evidence" value="ECO:0007669"/>
    <property type="project" value="UniProtKB-EC"/>
</dbReference>
<evidence type="ECO:0000259" key="12">
    <source>
        <dbReference type="PROSITE" id="PS50880"/>
    </source>
</evidence>
<dbReference type="InterPro" id="IPR003601">
    <property type="entry name" value="Topo_IA_2"/>
</dbReference>
<keyword evidence="4" id="KW-0799">Topoisomerase</keyword>
<dbReference type="PANTHER" id="PTHR11390:SF21">
    <property type="entry name" value="DNA TOPOISOMERASE 3-ALPHA"/>
    <property type="match status" value="1"/>
</dbReference>
<dbReference type="SMART" id="SM00493">
    <property type="entry name" value="TOPRIM"/>
    <property type="match status" value="1"/>
</dbReference>
<evidence type="ECO:0000256" key="8">
    <source>
        <dbReference type="ARBA" id="ARBA00031985"/>
    </source>
</evidence>
<dbReference type="AlphaFoldDB" id="A0A1M6TNA0"/>
<dbReference type="InterPro" id="IPR006171">
    <property type="entry name" value="TOPRIM_dom"/>
</dbReference>
<proteinExistence type="inferred from homology"/>
<protein>
    <recommendedName>
        <fullName evidence="3">DNA topoisomerase</fullName>
        <ecNumber evidence="3">5.6.2.1</ecNumber>
    </recommendedName>
    <alternativeName>
        <fullName evidence="10">Omega-protein</fullName>
    </alternativeName>
    <alternativeName>
        <fullName evidence="9">Relaxing enzyme</fullName>
    </alternativeName>
    <alternativeName>
        <fullName evidence="7">Swivelase</fullName>
    </alternativeName>
    <alternativeName>
        <fullName evidence="8">Untwisting enzyme</fullName>
    </alternativeName>
</protein>
<dbReference type="SMART" id="SM00436">
    <property type="entry name" value="TOP1Bc"/>
    <property type="match status" value="1"/>
</dbReference>
<dbReference type="InterPro" id="IPR034144">
    <property type="entry name" value="TOPRIM_TopoIII"/>
</dbReference>
<keyword evidence="5" id="KW-0238">DNA-binding</keyword>
<dbReference type="InterPro" id="IPR013826">
    <property type="entry name" value="Topo_IA_cen_sub3"/>
</dbReference>
<dbReference type="InterPro" id="IPR003602">
    <property type="entry name" value="Topo_IA_DNA-bd_dom"/>
</dbReference>
<keyword evidence="11" id="KW-0175">Coiled coil</keyword>
<evidence type="ECO:0000256" key="9">
    <source>
        <dbReference type="ARBA" id="ARBA00032235"/>
    </source>
</evidence>
<evidence type="ECO:0000256" key="4">
    <source>
        <dbReference type="ARBA" id="ARBA00023029"/>
    </source>
</evidence>
<dbReference type="GO" id="GO:0006310">
    <property type="term" value="P:DNA recombination"/>
    <property type="evidence" value="ECO:0007669"/>
    <property type="project" value="TreeGrafter"/>
</dbReference>
<evidence type="ECO:0000259" key="13">
    <source>
        <dbReference type="PROSITE" id="PS52039"/>
    </source>
</evidence>
<dbReference type="PROSITE" id="PS00396">
    <property type="entry name" value="TOPO_IA_1"/>
    <property type="match status" value="1"/>
</dbReference>
<dbReference type="Gene3D" id="1.10.290.10">
    <property type="entry name" value="Topoisomerase I, domain 4"/>
    <property type="match status" value="1"/>
</dbReference>
<dbReference type="PRINTS" id="PR00417">
    <property type="entry name" value="PRTPISMRASEI"/>
</dbReference>
<name>A0A1M6TNA0_9FIRM</name>
<comment type="catalytic activity">
    <reaction evidence="1">
        <text>ATP-independent breakage of single-stranded DNA, followed by passage and rejoining.</text>
        <dbReference type="EC" id="5.6.2.1"/>
    </reaction>
</comment>